<reference evidence="1 2" key="1">
    <citation type="submission" date="2020-07" db="EMBL/GenBank/DDBJ databases">
        <title>Huge and variable diversity of episymbiotic CPR bacteria and DPANN archaea in groundwater ecosystems.</title>
        <authorList>
            <person name="He C.Y."/>
            <person name="Keren R."/>
            <person name="Whittaker M."/>
            <person name="Farag I.F."/>
            <person name="Doudna J."/>
            <person name="Cate J.H.D."/>
            <person name="Banfield J.F."/>
        </authorList>
    </citation>
    <scope>NUCLEOTIDE SEQUENCE [LARGE SCALE GENOMIC DNA]</scope>
    <source>
        <strain evidence="1">NC_groundwater_70_Ag_B-0.1um_54_66</strain>
    </source>
</reference>
<dbReference type="EMBL" id="CP066681">
    <property type="protein sequence ID" value="QQG37094.1"/>
    <property type="molecule type" value="Genomic_DNA"/>
</dbReference>
<dbReference type="AlphaFoldDB" id="A0A7T5R3Z5"/>
<gene>
    <name evidence="1" type="ORF">HYS17_04835</name>
</gene>
<evidence type="ECO:0000313" key="2">
    <source>
        <dbReference type="Proteomes" id="UP000595362"/>
    </source>
</evidence>
<accession>A0A7T5R3Z5</accession>
<organism evidence="1 2">
    <name type="scientific">Micavibrio aeruginosavorus</name>
    <dbReference type="NCBI Taxonomy" id="349221"/>
    <lineage>
        <taxon>Bacteria</taxon>
        <taxon>Pseudomonadati</taxon>
        <taxon>Bdellovibrionota</taxon>
        <taxon>Bdellovibrionia</taxon>
        <taxon>Bdellovibrionales</taxon>
        <taxon>Pseudobdellovibrionaceae</taxon>
        <taxon>Micavibrio</taxon>
    </lineage>
</organism>
<sequence length="116" mass="13459">MAFVNEKSKDGRRKTVDYNRGLILVCMERGRPEKPYIFELTYSDQKIKFYAECKLEQTPSNTQKITWKVTDVMFPDAENLDHGAVMRIIQEGLVAYGFSGRKEHIDSVHVTLSGRW</sequence>
<proteinExistence type="predicted"/>
<name>A0A7T5R3Z5_9BACT</name>
<dbReference type="Proteomes" id="UP000595362">
    <property type="component" value="Chromosome"/>
</dbReference>
<protein>
    <submittedName>
        <fullName evidence="1">Uncharacterized protein</fullName>
    </submittedName>
</protein>
<evidence type="ECO:0000313" key="1">
    <source>
        <dbReference type="EMBL" id="QQG37094.1"/>
    </source>
</evidence>